<dbReference type="AlphaFoldDB" id="A0A6J4HQR5"/>
<feature type="chain" id="PRO_5027158931" description="Phosphate-binding protein" evidence="4">
    <location>
        <begin position="24"/>
        <end position="272"/>
    </location>
</feature>
<feature type="domain" description="PBP" evidence="5">
    <location>
        <begin position="23"/>
        <end position="258"/>
    </location>
</feature>
<sequence length="272" mass="28936">MRSIILHLIVTALTFAALPAAHADRLVIKGSDTLGAKLVPQLAEEFKAKNPDTTFDIAAEGSTTGIAALIDGTAQIGMSSRHVKPAEKAAAQSKNVTFNEIVVAHDGLGVVVNAKNPIANLTKKQVEQIFTGEVSDWSAVGGAGGKISIYTRNTSSGTYSDWKELAMNKRDYAPTSQKMAGNEQITAEVAKNPNGIGYVGLAYLKASGVKAVKIDNLEVSSETVRTQKWAYARPTFFYTNGEPSGSVKQFVDFALGEEGQKIVERVGFVGVD</sequence>
<evidence type="ECO:0000259" key="5">
    <source>
        <dbReference type="Pfam" id="PF12849"/>
    </source>
</evidence>
<dbReference type="CDD" id="cd13653">
    <property type="entry name" value="PBP2_phosphate_like_1"/>
    <property type="match status" value="1"/>
</dbReference>
<dbReference type="PANTHER" id="PTHR30570:SF1">
    <property type="entry name" value="PHOSPHATE-BINDING PROTEIN PSTS"/>
    <property type="match status" value="1"/>
</dbReference>
<feature type="signal peptide" evidence="4">
    <location>
        <begin position="1"/>
        <end position="23"/>
    </location>
</feature>
<dbReference type="InterPro" id="IPR024370">
    <property type="entry name" value="PBP_domain"/>
</dbReference>
<keyword evidence="4" id="KW-0592">Phosphate transport</keyword>
<reference evidence="6" key="1">
    <citation type="submission" date="2020-02" db="EMBL/GenBank/DDBJ databases">
        <authorList>
            <person name="Meier V. D."/>
        </authorList>
    </citation>
    <scope>NUCLEOTIDE SEQUENCE</scope>
    <source>
        <strain evidence="6">AVDCRST_MAG42</strain>
    </source>
</reference>
<evidence type="ECO:0000256" key="4">
    <source>
        <dbReference type="RuleBase" id="RU367119"/>
    </source>
</evidence>
<protein>
    <recommendedName>
        <fullName evidence="4">Phosphate-binding protein</fullName>
    </recommendedName>
</protein>
<evidence type="ECO:0000313" key="6">
    <source>
        <dbReference type="EMBL" id="CAA9230154.1"/>
    </source>
</evidence>
<accession>A0A6J4HQR5</accession>
<dbReference type="PANTHER" id="PTHR30570">
    <property type="entry name" value="PERIPLASMIC PHOSPHATE BINDING COMPONENT OF PHOSPHATE ABC TRANSPORTER"/>
    <property type="match status" value="1"/>
</dbReference>
<dbReference type="InterPro" id="IPR011862">
    <property type="entry name" value="Phos-bd"/>
</dbReference>
<dbReference type="GO" id="GO:0006817">
    <property type="term" value="P:phosphate ion transport"/>
    <property type="evidence" value="ECO:0007669"/>
    <property type="project" value="UniProtKB-UniRule"/>
</dbReference>
<gene>
    <name evidence="6" type="ORF">AVDCRST_MAG42-1083</name>
</gene>
<dbReference type="InterPro" id="IPR050811">
    <property type="entry name" value="Phosphate_ABC_transporter"/>
</dbReference>
<organism evidence="6">
    <name type="scientific">uncultured Chthoniobacterales bacterium</name>
    <dbReference type="NCBI Taxonomy" id="1836801"/>
    <lineage>
        <taxon>Bacteria</taxon>
        <taxon>Pseudomonadati</taxon>
        <taxon>Verrucomicrobiota</taxon>
        <taxon>Spartobacteria</taxon>
        <taxon>Chthoniobacterales</taxon>
        <taxon>environmental samples</taxon>
    </lineage>
</organism>
<keyword evidence="3 4" id="KW-0732">Signal</keyword>
<comment type="similarity">
    <text evidence="1 4">Belongs to the PstS family.</text>
</comment>
<dbReference type="Gene3D" id="3.40.190.10">
    <property type="entry name" value="Periplasmic binding protein-like II"/>
    <property type="match status" value="2"/>
</dbReference>
<keyword evidence="2 4" id="KW-0813">Transport</keyword>
<dbReference type="SUPFAM" id="SSF53850">
    <property type="entry name" value="Periplasmic binding protein-like II"/>
    <property type="match status" value="1"/>
</dbReference>
<evidence type="ECO:0000256" key="2">
    <source>
        <dbReference type="ARBA" id="ARBA00022448"/>
    </source>
</evidence>
<dbReference type="NCBIfam" id="TIGR02136">
    <property type="entry name" value="ptsS_2"/>
    <property type="match status" value="1"/>
</dbReference>
<comment type="function">
    <text evidence="4">Involved in the system for phosphate transport across the cytoplasmic membrane.</text>
</comment>
<dbReference type="Pfam" id="PF12849">
    <property type="entry name" value="PBP_like_2"/>
    <property type="match status" value="1"/>
</dbReference>
<dbReference type="GO" id="GO:0042301">
    <property type="term" value="F:phosphate ion binding"/>
    <property type="evidence" value="ECO:0007669"/>
    <property type="project" value="UniProtKB-UniRule"/>
</dbReference>
<name>A0A6J4HQR5_9BACT</name>
<proteinExistence type="inferred from homology"/>
<evidence type="ECO:0000256" key="1">
    <source>
        <dbReference type="ARBA" id="ARBA00008725"/>
    </source>
</evidence>
<dbReference type="EMBL" id="CADCTA010000051">
    <property type="protein sequence ID" value="CAA9230154.1"/>
    <property type="molecule type" value="Genomic_DNA"/>
</dbReference>
<evidence type="ECO:0000256" key="3">
    <source>
        <dbReference type="ARBA" id="ARBA00022729"/>
    </source>
</evidence>